<feature type="non-terminal residue" evidence="1">
    <location>
        <position position="194"/>
    </location>
</feature>
<dbReference type="AlphaFoldDB" id="X1NDU0"/>
<name>X1NDU0_9ZZZZ</name>
<sequence>MKRQEVIERKPSESLSYEVVVKDKDGKVVYRGSAPSRSFVAVWNQILFSLAEGGPLTIKDNGGTPRSVSANLASLRCEAGIGFTAWGLRVGKGSTPVDISDYALETPITEGVGAQQLSHQATQWVAPTVDGSDCYFQIGRVMVNNTGDTVTGIRELGAYIVMAAWNAMGFRDVLPSEVYVPHGGSITVTYTINA</sequence>
<reference evidence="1" key="1">
    <citation type="journal article" date="2014" name="Front. Microbiol.">
        <title>High frequency of phylogenetically diverse reductive dehalogenase-homologous genes in deep subseafloor sedimentary metagenomes.</title>
        <authorList>
            <person name="Kawai M."/>
            <person name="Futagami T."/>
            <person name="Toyoda A."/>
            <person name="Takaki Y."/>
            <person name="Nishi S."/>
            <person name="Hori S."/>
            <person name="Arai W."/>
            <person name="Tsubouchi T."/>
            <person name="Morono Y."/>
            <person name="Uchiyama I."/>
            <person name="Ito T."/>
            <person name="Fujiyama A."/>
            <person name="Inagaki F."/>
            <person name="Takami H."/>
        </authorList>
    </citation>
    <scope>NUCLEOTIDE SEQUENCE</scope>
    <source>
        <strain evidence="1">Expedition CK06-06</strain>
    </source>
</reference>
<dbReference type="EMBL" id="BARV01027871">
    <property type="protein sequence ID" value="GAI42187.1"/>
    <property type="molecule type" value="Genomic_DNA"/>
</dbReference>
<proteinExistence type="predicted"/>
<gene>
    <name evidence="1" type="ORF">S06H3_44758</name>
</gene>
<comment type="caution">
    <text evidence="1">The sequence shown here is derived from an EMBL/GenBank/DDBJ whole genome shotgun (WGS) entry which is preliminary data.</text>
</comment>
<protein>
    <submittedName>
        <fullName evidence="1">Uncharacterized protein</fullName>
    </submittedName>
</protein>
<accession>X1NDU0</accession>
<organism evidence="1">
    <name type="scientific">marine sediment metagenome</name>
    <dbReference type="NCBI Taxonomy" id="412755"/>
    <lineage>
        <taxon>unclassified sequences</taxon>
        <taxon>metagenomes</taxon>
        <taxon>ecological metagenomes</taxon>
    </lineage>
</organism>
<evidence type="ECO:0000313" key="1">
    <source>
        <dbReference type="EMBL" id="GAI42187.1"/>
    </source>
</evidence>